<gene>
    <name evidence="1" type="ORF">E5357_00725</name>
</gene>
<accession>A0AC61R534</accession>
<name>A0AC61R534_9FIRM</name>
<evidence type="ECO:0000313" key="2">
    <source>
        <dbReference type="Proteomes" id="UP000307720"/>
    </source>
</evidence>
<reference evidence="1" key="1">
    <citation type="submission" date="2019-04" db="EMBL/GenBank/DDBJ databases">
        <title>Microbes associate with the intestines of laboratory mice.</title>
        <authorList>
            <person name="Navarre W."/>
            <person name="Wong E."/>
            <person name="Huang K."/>
            <person name="Tropini C."/>
            <person name="Ng K."/>
            <person name="Yu B."/>
        </authorList>
    </citation>
    <scope>NUCLEOTIDE SEQUENCE</scope>
    <source>
        <strain evidence="1">NM72_1-8</strain>
    </source>
</reference>
<keyword evidence="2" id="KW-1185">Reference proteome</keyword>
<protein>
    <submittedName>
        <fullName evidence="1">Uncharacterized protein</fullName>
    </submittedName>
</protein>
<proteinExistence type="predicted"/>
<dbReference type="Proteomes" id="UP000307720">
    <property type="component" value="Unassembled WGS sequence"/>
</dbReference>
<organism evidence="1 2">
    <name type="scientific">Hominisplanchenecus murintestinalis</name>
    <dbReference type="NCBI Taxonomy" id="2941517"/>
    <lineage>
        <taxon>Bacteria</taxon>
        <taxon>Bacillati</taxon>
        <taxon>Bacillota</taxon>
        <taxon>Clostridia</taxon>
        <taxon>Lachnospirales</taxon>
        <taxon>Lachnospiraceae</taxon>
        <taxon>Hominisplanchenecus</taxon>
    </lineage>
</organism>
<evidence type="ECO:0000313" key="1">
    <source>
        <dbReference type="EMBL" id="TGY00730.1"/>
    </source>
</evidence>
<dbReference type="EMBL" id="SRZB01000001">
    <property type="protein sequence ID" value="TGY00730.1"/>
    <property type="molecule type" value="Genomic_DNA"/>
</dbReference>
<comment type="caution">
    <text evidence="1">The sequence shown here is derived from an EMBL/GenBank/DDBJ whole genome shotgun (WGS) entry which is preliminary data.</text>
</comment>
<sequence>MKETLNTTEKSAAMPTVGSPTPALTYKDRIFRMIFKEKREFLDLYNAMNGTHYTNPDELTVTTLDNAIYLGMKNDVSFLLQDTLSLYEHQSTDNPNMPLRNLLYVSDIYSQLTRTADLYGSRLVRIPEPRFIEFYNGTKELPERCERKLSDAYANPTDSPALELTTTVLNINPGKNSKLMEKCRSLRDYMIFVSKVRELRKEFPLAQAMEQAVTECIHDGILADFLYKNRAEVMKVGIYEYDEELHIQNERDYAHEQGLAEGRAEGLTTGLKQASLIQKHLDNGHSPEQTALSLNIDLEIVNHYCRMLQDAENDTPCPDILQ</sequence>